<organism evidence="1 2">
    <name type="scientific">Dethiosulfatarculus sandiegensis</name>
    <dbReference type="NCBI Taxonomy" id="1429043"/>
    <lineage>
        <taxon>Bacteria</taxon>
        <taxon>Pseudomonadati</taxon>
        <taxon>Thermodesulfobacteriota</taxon>
        <taxon>Desulfarculia</taxon>
        <taxon>Desulfarculales</taxon>
        <taxon>Desulfarculaceae</taxon>
        <taxon>Dethiosulfatarculus</taxon>
    </lineage>
</organism>
<dbReference type="RefSeq" id="WP_156360818.1">
    <property type="nucleotide sequence ID" value="NZ_AZAC01000032.1"/>
</dbReference>
<dbReference type="STRING" id="1429043.X474_18985"/>
<dbReference type="InParanoid" id="A0A0D2J2J1"/>
<dbReference type="EMBL" id="AZAC01000032">
    <property type="protein sequence ID" value="KIX12419.1"/>
    <property type="molecule type" value="Genomic_DNA"/>
</dbReference>
<reference evidence="1 2" key="1">
    <citation type="submission" date="2013-11" db="EMBL/GenBank/DDBJ databases">
        <title>Metagenomic analysis of a methanogenic consortium involved in long chain n-alkane degradation.</title>
        <authorList>
            <person name="Davidova I.A."/>
            <person name="Callaghan A.V."/>
            <person name="Wawrik B."/>
            <person name="Pruitt S."/>
            <person name="Marks C."/>
            <person name="Duncan K.E."/>
            <person name="Suflita J.M."/>
        </authorList>
    </citation>
    <scope>NUCLEOTIDE SEQUENCE [LARGE SCALE GENOMIC DNA]</scope>
    <source>
        <strain evidence="1 2">SPR</strain>
    </source>
</reference>
<comment type="caution">
    <text evidence="1">The sequence shown here is derived from an EMBL/GenBank/DDBJ whole genome shotgun (WGS) entry which is preliminary data.</text>
</comment>
<name>A0A0D2J2J1_9BACT</name>
<accession>A0A0D2J2J1</accession>
<protein>
    <submittedName>
        <fullName evidence="1">Uncharacterized protein</fullName>
    </submittedName>
</protein>
<evidence type="ECO:0000313" key="1">
    <source>
        <dbReference type="EMBL" id="KIX12419.1"/>
    </source>
</evidence>
<sequence length="50" mass="5242">MEDRQDASDVCVSGGWTVIPVRQAAKEVKASESAFIQAGSTMTLAGQGTR</sequence>
<proteinExistence type="predicted"/>
<dbReference type="Proteomes" id="UP000032233">
    <property type="component" value="Unassembled WGS sequence"/>
</dbReference>
<gene>
    <name evidence="1" type="ORF">X474_18985</name>
</gene>
<dbReference type="AlphaFoldDB" id="A0A0D2J2J1"/>
<evidence type="ECO:0000313" key="2">
    <source>
        <dbReference type="Proteomes" id="UP000032233"/>
    </source>
</evidence>
<keyword evidence="2" id="KW-1185">Reference proteome</keyword>